<protein>
    <recommendedName>
        <fullName evidence="3">Flagellar assembly protein FliH</fullName>
    </recommendedName>
</protein>
<comment type="caution">
    <text evidence="1">The sequence shown here is derived from an EMBL/GenBank/DDBJ whole genome shotgun (WGS) entry which is preliminary data.</text>
</comment>
<organism evidence="1 2">
    <name type="scientific">Pseudorhizobium tarimense</name>
    <dbReference type="NCBI Taxonomy" id="1079109"/>
    <lineage>
        <taxon>Bacteria</taxon>
        <taxon>Pseudomonadati</taxon>
        <taxon>Pseudomonadota</taxon>
        <taxon>Alphaproteobacteria</taxon>
        <taxon>Hyphomicrobiales</taxon>
        <taxon>Rhizobiaceae</taxon>
        <taxon>Rhizobium/Agrobacterium group</taxon>
        <taxon>Pseudorhizobium</taxon>
    </lineage>
</organism>
<accession>A0ABV2HAR3</accession>
<reference evidence="1 2" key="1">
    <citation type="submission" date="2024-06" db="EMBL/GenBank/DDBJ databases">
        <title>Genomic Encyclopedia of Type Strains, Phase IV (KMG-IV): sequencing the most valuable type-strain genomes for metagenomic binning, comparative biology and taxonomic classification.</title>
        <authorList>
            <person name="Goeker M."/>
        </authorList>
    </citation>
    <scope>NUCLEOTIDE SEQUENCE [LARGE SCALE GENOMIC DNA]</scope>
    <source>
        <strain evidence="1 2">DSM 105042</strain>
    </source>
</reference>
<dbReference type="Proteomes" id="UP001549031">
    <property type="component" value="Unassembled WGS sequence"/>
</dbReference>
<evidence type="ECO:0008006" key="3">
    <source>
        <dbReference type="Google" id="ProtNLM"/>
    </source>
</evidence>
<dbReference type="EMBL" id="JBEPLJ010000015">
    <property type="protein sequence ID" value="MET3587608.1"/>
    <property type="molecule type" value="Genomic_DNA"/>
</dbReference>
<sequence>MTASIARYLKDFGEPISVPPILVDEGDFDFAGESLHVQEEPIAAPVDLAAERAEAHAKGYDEGRADAQRVWEEQRQELLKAHADEIAALRERFEADIASTIERKMGEAALIIAEAVSNQTARVLAPVVEEALISKAVDDLAALLRAAISDGDVATVTVRGPRSLFERLQAAFSPDQSAQLRHVEAPDVDISAEIGDAALVTRLSAWSARLKEVLA</sequence>
<proteinExistence type="predicted"/>
<evidence type="ECO:0000313" key="2">
    <source>
        <dbReference type="Proteomes" id="UP001549031"/>
    </source>
</evidence>
<keyword evidence="2" id="KW-1185">Reference proteome</keyword>
<dbReference type="RefSeq" id="WP_247245554.1">
    <property type="nucleotide sequence ID" value="NZ_JALJRA010000016.1"/>
</dbReference>
<evidence type="ECO:0000313" key="1">
    <source>
        <dbReference type="EMBL" id="MET3587608.1"/>
    </source>
</evidence>
<gene>
    <name evidence="1" type="ORF">ABID21_003736</name>
</gene>
<name>A0ABV2HAR3_9HYPH</name>